<dbReference type="GO" id="GO:0046033">
    <property type="term" value="P:AMP metabolic process"/>
    <property type="evidence" value="ECO:0007669"/>
    <property type="project" value="UniProtKB-UniRule"/>
</dbReference>
<dbReference type="FunFam" id="1.20.1270.60:FF:000042">
    <property type="entry name" value="Vacuolar targeting protein Atg24"/>
    <property type="match status" value="1"/>
</dbReference>
<dbReference type="HAMAP" id="MF_00235">
    <property type="entry name" value="Adenylate_kinase_Adk"/>
    <property type="match status" value="1"/>
</dbReference>
<dbReference type="GO" id="GO:0005525">
    <property type="term" value="F:GTP binding"/>
    <property type="evidence" value="ECO:0007669"/>
    <property type="project" value="UniProtKB-KW"/>
</dbReference>
<keyword evidence="4" id="KW-0813">Transport</keyword>
<comment type="subcellular location">
    <subcellularLocation>
        <location evidence="2">Cytoplasm</location>
    </subcellularLocation>
    <subcellularLocation>
        <location evidence="1">Endosome membrane</location>
        <topology evidence="1">Peripheral membrane protein</topology>
    </subcellularLocation>
    <subcellularLocation>
        <location evidence="14">Mitochondrion matrix</location>
    </subcellularLocation>
</comment>
<feature type="binding site" evidence="14">
    <location>
        <begin position="184"/>
        <end position="185"/>
    </location>
    <ligand>
        <name>GTP</name>
        <dbReference type="ChEBI" id="CHEBI:37565"/>
    </ligand>
</feature>
<dbReference type="EC" id="2.7.4.10" evidence="14"/>
<dbReference type="PROSITE" id="PS00113">
    <property type="entry name" value="ADENYLATE_KINASE"/>
    <property type="match status" value="1"/>
</dbReference>
<dbReference type="PRINTS" id="PR00094">
    <property type="entry name" value="ADENYLTKNASE"/>
</dbReference>
<dbReference type="PROSITE" id="PS50195">
    <property type="entry name" value="PX"/>
    <property type="match status" value="1"/>
</dbReference>
<feature type="binding site" evidence="14">
    <location>
        <begin position="19"/>
        <end position="24"/>
    </location>
    <ligand>
        <name>GTP</name>
        <dbReference type="ChEBI" id="CHEBI:37565"/>
    </ligand>
</feature>
<feature type="binding site" evidence="14">
    <location>
        <position position="145"/>
    </location>
    <ligand>
        <name>AMP</name>
        <dbReference type="ChEBI" id="CHEBI:456215"/>
    </ligand>
</feature>
<reference evidence="17" key="1">
    <citation type="submission" date="2020-01" db="EMBL/GenBank/DDBJ databases">
        <authorList>
            <person name="Feng Z.H.Z."/>
        </authorList>
    </citation>
    <scope>NUCLEOTIDE SEQUENCE</scope>
    <source>
        <strain evidence="17">CBS107.38</strain>
    </source>
</reference>
<keyword evidence="10" id="KW-0072">Autophagy</keyword>
<comment type="catalytic activity">
    <reaction evidence="14">
        <text>a ribonucleoside 5'-triphosphate + AMP = a ribonucleoside 5'-diphosphate + ADP</text>
        <dbReference type="Rhea" id="RHEA:13749"/>
        <dbReference type="ChEBI" id="CHEBI:57930"/>
        <dbReference type="ChEBI" id="CHEBI:61557"/>
        <dbReference type="ChEBI" id="CHEBI:456215"/>
        <dbReference type="ChEBI" id="CHEBI:456216"/>
        <dbReference type="EC" id="2.7.4.10"/>
    </reaction>
</comment>
<dbReference type="GO" id="GO:0005524">
    <property type="term" value="F:ATP binding"/>
    <property type="evidence" value="ECO:0007669"/>
    <property type="project" value="InterPro"/>
</dbReference>
<feature type="region of interest" description="NMPbind" evidence="14">
    <location>
        <begin position="40"/>
        <end position="69"/>
    </location>
</feature>
<dbReference type="GO" id="GO:0010008">
    <property type="term" value="C:endosome membrane"/>
    <property type="evidence" value="ECO:0007669"/>
    <property type="project" value="UniProtKB-SubCell"/>
</dbReference>
<proteinExistence type="inferred from homology"/>
<evidence type="ECO:0000256" key="6">
    <source>
        <dbReference type="ARBA" id="ARBA00022679"/>
    </source>
</evidence>
<feature type="domain" description="PX" evidence="16">
    <location>
        <begin position="366"/>
        <end position="488"/>
    </location>
</feature>
<evidence type="ECO:0000259" key="16">
    <source>
        <dbReference type="PROSITE" id="PS50195"/>
    </source>
</evidence>
<dbReference type="Gene3D" id="3.40.50.300">
    <property type="entry name" value="P-loop containing nucleotide triphosphate hydrolases"/>
    <property type="match status" value="1"/>
</dbReference>
<evidence type="ECO:0000313" key="17">
    <source>
        <dbReference type="EMBL" id="KAF7671329.1"/>
    </source>
</evidence>
<dbReference type="SUPFAM" id="SSF52540">
    <property type="entry name" value="P-loop containing nucleoside triphosphate hydrolases"/>
    <property type="match status" value="1"/>
</dbReference>
<dbReference type="Gene3D" id="1.20.1270.60">
    <property type="entry name" value="Arfaptin homology (AH) domain/BAR domain"/>
    <property type="match status" value="1"/>
</dbReference>
<keyword evidence="12 14" id="KW-0496">Mitochondrion</keyword>
<dbReference type="GO" id="GO:0046039">
    <property type="term" value="P:GTP metabolic process"/>
    <property type="evidence" value="ECO:0007669"/>
    <property type="project" value="UniProtKB-UniRule"/>
</dbReference>
<dbReference type="FunFam" id="3.30.1520.10:FF:000035">
    <property type="entry name" value="Sorting nexin-4 protein"/>
    <property type="match status" value="1"/>
</dbReference>
<dbReference type="InterPro" id="IPR000850">
    <property type="entry name" value="Adenylat/UMP-CMP_kin"/>
</dbReference>
<evidence type="ECO:0000256" key="11">
    <source>
        <dbReference type="ARBA" id="ARBA00023121"/>
    </source>
</evidence>
<dbReference type="InterPro" id="IPR027267">
    <property type="entry name" value="AH/BAR_dom_sf"/>
</dbReference>
<dbReference type="CDD" id="cd01428">
    <property type="entry name" value="ADK"/>
    <property type="match status" value="1"/>
</dbReference>
<keyword evidence="6 14" id="KW-0808">Transferase</keyword>
<dbReference type="GO" id="GO:0032456">
    <property type="term" value="P:endocytic recycling"/>
    <property type="evidence" value="ECO:0007669"/>
    <property type="project" value="TreeGrafter"/>
</dbReference>
<evidence type="ECO:0000256" key="9">
    <source>
        <dbReference type="ARBA" id="ARBA00022777"/>
    </source>
</evidence>
<keyword evidence="14" id="KW-0342">GTP-binding</keyword>
<evidence type="ECO:0000256" key="1">
    <source>
        <dbReference type="ARBA" id="ARBA00004481"/>
    </source>
</evidence>
<dbReference type="PANTHER" id="PTHR45949:SF2">
    <property type="entry name" value="SORTING NEXIN-4"/>
    <property type="match status" value="1"/>
</dbReference>
<dbReference type="Pfam" id="PF00787">
    <property type="entry name" value="PX"/>
    <property type="match status" value="1"/>
</dbReference>
<dbReference type="EMBL" id="JAAABM010000023">
    <property type="protein sequence ID" value="KAF7671329.1"/>
    <property type="molecule type" value="Genomic_DNA"/>
</dbReference>
<comment type="similarity">
    <text evidence="14">Belongs to the adenylate kinase family. AK3 subfamily.</text>
</comment>
<evidence type="ECO:0000256" key="10">
    <source>
        <dbReference type="ARBA" id="ARBA00023006"/>
    </source>
</evidence>
<sequence>MPIQRLSKAARIILVGAPGVGKGTQTERLMNKFTELSAISSGDLLRKNVRERTPLGIQAEHTMKSGKLVPDAMILRLIVNELTTRGWIRDNALRPYALNFSSTDMPETTVDAVMIPSAVRAPRYTFSNRPSASFILDGFPRTAVQAIQLDNIVPINMVVNLNTPSDIIIDRICNRWVHEASGRVYNTTFNAPKVDGKDDITGEPLTRRADDDPEVWKARLKSFKENNEPLLEHYDKLGVLWTCTHYTLLIICSNHCHCTMAIVEESHPLHKSAEDFEAMHEGVRHHAPALDKGANAGSSTDVTDNTPSLTRPQPASPQHQFDDILDDPEYDHISDIVELRKNHLVYHRDPGAIRRHAMAADFSEGRLETFVGSPQKELAGTQNQYVSYQVTTKSDFQSFQKPEFSVRRRFTDFVFLWKQLSKEYPQCAVPPLPDKHKMEYVRGDRFGPDFTQRRAHSLHRFLKRIALHPVLRRAALVINFLESSDWNQHMKGRSSRAASGSEQGSGGFVDAIADTFVNTFTKIHKPDQRFIEVSERANKLSEDLNNVEKVTVKVARRQGDLETDYADLATQCQKLTTMEPAVEGNLTSFAASVNTTSQGFKSIRDHTDQNYLTSLRDMDAYIQAVKTLLRTREGKQLDFEQLSEYLAKSAADRDSLASATGAGMGASGFLRSKVEDFRGIDHDQARRQRVRKLEVEIERLTGEVEMSKKASEAFDEHTVKEVSDFERIKAIEFKDTLGDLADAHVEFFQGTIETWEKFLEDMRKEEDQRKAVQVS</sequence>
<feature type="binding site" evidence="14">
    <location>
        <position position="219"/>
    </location>
    <ligand>
        <name>AMP</name>
        <dbReference type="ChEBI" id="CHEBI:456215"/>
    </ligand>
</feature>
<dbReference type="GO" id="GO:0015031">
    <property type="term" value="P:protein transport"/>
    <property type="evidence" value="ECO:0007669"/>
    <property type="project" value="TreeGrafter"/>
</dbReference>
<evidence type="ECO:0000256" key="5">
    <source>
        <dbReference type="ARBA" id="ARBA00022490"/>
    </source>
</evidence>
<comment type="function">
    <text evidence="14">Involved in maintaining the homeostasis of cellular nucleotides by catalyzing the interconversion of nucleoside phosphates. Has GTP:AMP phosphotransferase and ITP:AMP phosphotransferase activities.</text>
</comment>
<dbReference type="InterPro" id="IPR027417">
    <property type="entry name" value="P-loop_NTPase"/>
</dbReference>
<dbReference type="CDD" id="cd07628">
    <property type="entry name" value="BAR_Atg24p"/>
    <property type="match status" value="1"/>
</dbReference>
<keyword evidence="18" id="KW-1185">Reference proteome</keyword>
<feature type="binding site" evidence="14">
    <location>
        <begin position="67"/>
        <end position="69"/>
    </location>
    <ligand>
        <name>AMP</name>
        <dbReference type="ChEBI" id="CHEBI:456215"/>
    </ligand>
</feature>
<keyword evidence="13" id="KW-0472">Membrane</keyword>
<keyword evidence="5" id="KW-0963">Cytoplasm</keyword>
<feature type="binding site" evidence="14">
    <location>
        <position position="208"/>
    </location>
    <ligand>
        <name>AMP</name>
        <dbReference type="ChEBI" id="CHEBI:456215"/>
    </ligand>
</feature>
<evidence type="ECO:0000256" key="15">
    <source>
        <dbReference type="SAM" id="MobiDB-lite"/>
    </source>
</evidence>
<comment type="caution">
    <text evidence="14">Lacks conserved residue(s) required for the propagation of feature annotation.</text>
</comment>
<dbReference type="GO" id="GO:0046899">
    <property type="term" value="F:nucleoside triphosphate adenylate kinase activity"/>
    <property type="evidence" value="ECO:0007669"/>
    <property type="project" value="UniProtKB-UniRule"/>
</dbReference>
<feature type="compositionally biased region" description="Polar residues" evidence="15">
    <location>
        <begin position="296"/>
        <end position="319"/>
    </location>
</feature>
<dbReference type="Pfam" id="PF05191">
    <property type="entry name" value="ADK_lid"/>
    <property type="match status" value="1"/>
</dbReference>
<dbReference type="CDD" id="cd06863">
    <property type="entry name" value="PX_Atg24p"/>
    <property type="match status" value="1"/>
</dbReference>
<dbReference type="GO" id="GO:0061709">
    <property type="term" value="P:reticulophagy"/>
    <property type="evidence" value="ECO:0007669"/>
    <property type="project" value="TreeGrafter"/>
</dbReference>
<keyword evidence="9 14" id="KW-0418">Kinase</keyword>
<evidence type="ECO:0000256" key="4">
    <source>
        <dbReference type="ARBA" id="ARBA00022448"/>
    </source>
</evidence>
<comment type="similarity">
    <text evidence="3">Belongs to the sorting nexin family.</text>
</comment>
<keyword evidence="7 14" id="KW-0547">Nucleotide-binding</keyword>
<dbReference type="SUPFAM" id="SSF64268">
    <property type="entry name" value="PX domain"/>
    <property type="match status" value="1"/>
</dbReference>
<dbReference type="InterPro" id="IPR001683">
    <property type="entry name" value="PX_dom"/>
</dbReference>
<dbReference type="GO" id="GO:0035091">
    <property type="term" value="F:phosphatidylinositol binding"/>
    <property type="evidence" value="ECO:0007669"/>
    <property type="project" value="InterPro"/>
</dbReference>
<comment type="caution">
    <text evidence="17">The sequence shown here is derived from an EMBL/GenBank/DDBJ whole genome shotgun (WGS) entry which is preliminary data.</text>
</comment>
<organism evidence="17 18">
    <name type="scientific">Alternaria burnsii</name>
    <dbReference type="NCBI Taxonomy" id="1187904"/>
    <lineage>
        <taxon>Eukaryota</taxon>
        <taxon>Fungi</taxon>
        <taxon>Dikarya</taxon>
        <taxon>Ascomycota</taxon>
        <taxon>Pezizomycotina</taxon>
        <taxon>Dothideomycetes</taxon>
        <taxon>Pleosporomycetidae</taxon>
        <taxon>Pleosporales</taxon>
        <taxon>Pleosporineae</taxon>
        <taxon>Pleosporaceae</taxon>
        <taxon>Alternaria</taxon>
        <taxon>Alternaria sect. Alternaria</taxon>
    </lineage>
</organism>
<dbReference type="Pfam" id="PF00406">
    <property type="entry name" value="ADK"/>
    <property type="match status" value="2"/>
</dbReference>
<dbReference type="InterPro" id="IPR007862">
    <property type="entry name" value="Adenylate_kinase_lid-dom"/>
</dbReference>
<feature type="binding site" evidence="14">
    <location>
        <position position="41"/>
    </location>
    <ligand>
        <name>AMP</name>
        <dbReference type="ChEBI" id="CHEBI:456215"/>
    </ligand>
</feature>
<feature type="binding site" evidence="14">
    <location>
        <begin position="138"/>
        <end position="141"/>
    </location>
    <ligand>
        <name>AMP</name>
        <dbReference type="ChEBI" id="CHEBI:456215"/>
    </ligand>
</feature>
<comment type="domain">
    <text evidence="14">Consists of three domains, a large central CORE domain and two small peripheral domains, NMPbind and LID, which undergo movements during catalysis. The LID domain closes over the site of phosphoryl transfer upon GTP binding. Assembling and dissambling the active center during each catalytic cycle provides an effective means to prevent GTP hydrolysis.</text>
</comment>
<dbReference type="SUPFAM" id="SSF103657">
    <property type="entry name" value="BAR/IMD domain-like"/>
    <property type="match status" value="1"/>
</dbReference>
<gene>
    <name evidence="14" type="primary">ADK2</name>
    <name evidence="17" type="ORF">GT037_010654</name>
</gene>
<evidence type="ECO:0000256" key="2">
    <source>
        <dbReference type="ARBA" id="ARBA00004496"/>
    </source>
</evidence>
<evidence type="ECO:0000256" key="3">
    <source>
        <dbReference type="ARBA" id="ARBA00010883"/>
    </source>
</evidence>
<feature type="binding site" evidence="14">
    <location>
        <position position="175"/>
    </location>
    <ligand>
        <name>GTP</name>
        <dbReference type="ChEBI" id="CHEBI:37565"/>
    </ligand>
</feature>
<name>A0A8H7E9B1_9PLEO</name>
<protein>
    <recommendedName>
        <fullName evidence="14">GTP:AMP phosphotransferase, mitochondrial</fullName>
        <ecNumber evidence="14">2.7.4.10</ecNumber>
    </recommendedName>
    <alternativeName>
        <fullName evidence="14">Adenylate kinase 3</fullName>
        <shortName evidence="14">AK 3</shortName>
    </alternativeName>
</protein>
<dbReference type="Gene3D" id="3.30.1520.10">
    <property type="entry name" value="Phox-like domain"/>
    <property type="match status" value="1"/>
</dbReference>
<dbReference type="InterPro" id="IPR036871">
    <property type="entry name" value="PX_dom_sf"/>
</dbReference>
<dbReference type="GO" id="GO:0005769">
    <property type="term" value="C:early endosome"/>
    <property type="evidence" value="ECO:0007669"/>
    <property type="project" value="TreeGrafter"/>
</dbReference>
<dbReference type="SMART" id="SM00312">
    <property type="entry name" value="PX"/>
    <property type="match status" value="1"/>
</dbReference>
<dbReference type="HAMAP" id="MF_03169">
    <property type="entry name" value="Adenylate_kinase_AK3"/>
    <property type="match status" value="1"/>
</dbReference>
<reference evidence="17" key="2">
    <citation type="submission" date="2020-08" db="EMBL/GenBank/DDBJ databases">
        <title>Draft Genome Sequence of Cumin Blight Pathogen Alternaria burnsii.</title>
        <authorList>
            <person name="Feng Z."/>
        </authorList>
    </citation>
    <scope>NUCLEOTIDE SEQUENCE</scope>
    <source>
        <strain evidence="17">CBS107.38</strain>
    </source>
</reference>
<dbReference type="PANTHER" id="PTHR45949">
    <property type="entry name" value="SORTING NEXIN-4"/>
    <property type="match status" value="1"/>
</dbReference>
<evidence type="ECO:0000256" key="12">
    <source>
        <dbReference type="ARBA" id="ARBA00023128"/>
    </source>
</evidence>
<evidence type="ECO:0000256" key="7">
    <source>
        <dbReference type="ARBA" id="ARBA00022741"/>
    </source>
</evidence>
<comment type="subunit">
    <text evidence="14">Monomer.</text>
</comment>
<dbReference type="GO" id="GO:0005759">
    <property type="term" value="C:mitochondrial matrix"/>
    <property type="evidence" value="ECO:0007669"/>
    <property type="project" value="UniProtKB-SubCell"/>
</dbReference>
<dbReference type="AlphaFoldDB" id="A0A8H7E9B1"/>
<evidence type="ECO:0000256" key="14">
    <source>
        <dbReference type="HAMAP-Rule" id="MF_03169"/>
    </source>
</evidence>
<evidence type="ECO:0000256" key="13">
    <source>
        <dbReference type="ARBA" id="ARBA00023136"/>
    </source>
</evidence>
<evidence type="ECO:0000256" key="8">
    <source>
        <dbReference type="ARBA" id="ARBA00022753"/>
    </source>
</evidence>
<dbReference type="InterPro" id="IPR028586">
    <property type="entry name" value="AK3/Ak4_mitochondrial"/>
</dbReference>
<evidence type="ECO:0000313" key="18">
    <source>
        <dbReference type="Proteomes" id="UP000596902"/>
    </source>
</evidence>
<keyword evidence="11" id="KW-0446">Lipid-binding</keyword>
<feature type="region of interest" description="LID" evidence="14">
    <location>
        <begin position="174"/>
        <end position="211"/>
    </location>
</feature>
<accession>A0A8H7E9B1</accession>
<dbReference type="GO" id="GO:0000422">
    <property type="term" value="P:autophagy of mitochondrion"/>
    <property type="evidence" value="ECO:0007669"/>
    <property type="project" value="TreeGrafter"/>
</dbReference>
<dbReference type="InterPro" id="IPR033690">
    <property type="entry name" value="Adenylat_kinase_CS"/>
</dbReference>
<keyword evidence="8" id="KW-0967">Endosome</keyword>
<dbReference type="GO" id="GO:0046041">
    <property type="term" value="P:ITP metabolic process"/>
    <property type="evidence" value="ECO:0007669"/>
    <property type="project" value="UniProtKB-UniRule"/>
</dbReference>
<dbReference type="GO" id="GO:0000407">
    <property type="term" value="C:phagophore assembly site"/>
    <property type="evidence" value="ECO:0007669"/>
    <property type="project" value="TreeGrafter"/>
</dbReference>
<feature type="binding site" evidence="14">
    <location>
        <position position="46"/>
    </location>
    <ligand>
        <name>AMP</name>
        <dbReference type="ChEBI" id="CHEBI:456215"/>
    </ligand>
</feature>
<dbReference type="GO" id="GO:0006172">
    <property type="term" value="P:ADP biosynthetic process"/>
    <property type="evidence" value="ECO:0007669"/>
    <property type="project" value="UniProtKB-UniRule"/>
</dbReference>
<dbReference type="GO" id="GO:0034727">
    <property type="term" value="P:piecemeal microautophagy of the nucleus"/>
    <property type="evidence" value="ECO:0007669"/>
    <property type="project" value="TreeGrafter"/>
</dbReference>
<dbReference type="GO" id="GO:0004017">
    <property type="term" value="F:AMP kinase activity"/>
    <property type="evidence" value="ECO:0007669"/>
    <property type="project" value="InterPro"/>
</dbReference>
<dbReference type="Proteomes" id="UP000596902">
    <property type="component" value="Unassembled WGS sequence"/>
</dbReference>
<feature type="region of interest" description="Disordered" evidence="15">
    <location>
        <begin position="289"/>
        <end position="324"/>
    </location>
</feature>